<comment type="subcellular location">
    <subcellularLocation>
        <location evidence="1">Cell envelope</location>
    </subcellularLocation>
</comment>
<organism evidence="3 5">
    <name type="scientific">Streptococcus ruminantium</name>
    <dbReference type="NCBI Taxonomy" id="1917441"/>
    <lineage>
        <taxon>Bacteria</taxon>
        <taxon>Bacillati</taxon>
        <taxon>Bacillota</taxon>
        <taxon>Bacilli</taxon>
        <taxon>Lactobacillales</taxon>
        <taxon>Streptococcaceae</taxon>
        <taxon>Streptococcus</taxon>
    </lineage>
</organism>
<dbReference type="Gene3D" id="2.60.40.3620">
    <property type="match status" value="1"/>
</dbReference>
<dbReference type="Proteomes" id="UP001228446">
    <property type="component" value="Unassembled WGS sequence"/>
</dbReference>
<gene>
    <name evidence="4" type="ORF">RFF62_02335</name>
    <name evidence="3" type="ORF">SR187_2560</name>
</gene>
<dbReference type="AlphaFoldDB" id="A0A2Z5TXI8"/>
<dbReference type="Pfam" id="PF09479">
    <property type="entry name" value="Flg_new"/>
    <property type="match status" value="1"/>
</dbReference>
<protein>
    <submittedName>
        <fullName evidence="4">InlB B-repeat-containing protein</fullName>
    </submittedName>
</protein>
<proteinExistence type="predicted"/>
<keyword evidence="6" id="KW-1185">Reference proteome</keyword>
<dbReference type="GO" id="GO:0030313">
    <property type="term" value="C:cell envelope"/>
    <property type="evidence" value="ECO:0007669"/>
    <property type="project" value="UniProtKB-SubCell"/>
</dbReference>
<dbReference type="GeneID" id="52229084"/>
<accession>A0A2Z5TXI8</accession>
<reference evidence="4 6" key="2">
    <citation type="submission" date="2023-08" db="EMBL/GenBank/DDBJ databases">
        <title>Streptococcus ruminantium-associated sheep mastitis outbreak detected in Italy is distinct from bovine isolates.</title>
        <authorList>
            <person name="Rosa M.N."/>
            <person name="Vezina B."/>
            <person name="Tola S."/>
        </authorList>
    </citation>
    <scope>NUCLEOTIDE SEQUENCE [LARGE SCALE GENOMIC DNA]</scope>
    <source>
        <strain evidence="4 6">OM6730</strain>
    </source>
</reference>
<dbReference type="Gene3D" id="2.60.40.4270">
    <property type="entry name" value="Listeria-Bacteroides repeat domain"/>
    <property type="match status" value="1"/>
</dbReference>
<evidence type="ECO:0000313" key="5">
    <source>
        <dbReference type="Proteomes" id="UP000269331"/>
    </source>
</evidence>
<keyword evidence="2" id="KW-0732">Signal</keyword>
<evidence type="ECO:0000313" key="4">
    <source>
        <dbReference type="EMBL" id="MDQ8832647.1"/>
    </source>
</evidence>
<dbReference type="InterPro" id="IPR013378">
    <property type="entry name" value="InlB-like_B-rpt"/>
</dbReference>
<dbReference type="RefSeq" id="WP_024532346.1">
    <property type="nucleotide sequence ID" value="NZ_AP018400.1"/>
</dbReference>
<dbReference type="InterPro" id="IPR042229">
    <property type="entry name" value="Listeria/Bacterioides_rpt_sf"/>
</dbReference>
<dbReference type="EMBL" id="AP018400">
    <property type="protein sequence ID" value="BBA92121.1"/>
    <property type="molecule type" value="Genomic_DNA"/>
</dbReference>
<dbReference type="OrthoDB" id="1999899at2"/>
<name>A0A2Z5TXI8_9STRE</name>
<evidence type="ECO:0000256" key="2">
    <source>
        <dbReference type="SAM" id="SignalP"/>
    </source>
</evidence>
<dbReference type="Proteomes" id="UP000269331">
    <property type="component" value="Chromosome"/>
</dbReference>
<dbReference type="PROSITE" id="PS51257">
    <property type="entry name" value="PROKAR_LIPOPROTEIN"/>
    <property type="match status" value="1"/>
</dbReference>
<evidence type="ECO:0000313" key="3">
    <source>
        <dbReference type="EMBL" id="BBA92121.1"/>
    </source>
</evidence>
<evidence type="ECO:0000313" key="6">
    <source>
        <dbReference type="Proteomes" id="UP001228446"/>
    </source>
</evidence>
<reference evidence="3 5" key="1">
    <citation type="journal article" date="2018" name="Genome Biol. Evol.">
        <title>Complete Genome Sequence of Streptococcus ruminantium sp. nov. GUT-187T (=DSM 104980T =JCM 31869T), the Type Strain of S. ruminantium, and Comparison with Genome Sequences of Streptococcus suis Strains.</title>
        <authorList>
            <person name="Tohya M."/>
            <person name="Sekizaki T."/>
            <person name="Miyoshi-Akiyama T."/>
        </authorList>
    </citation>
    <scope>NUCLEOTIDE SEQUENCE [LARGE SCALE GENOMIC DNA]</scope>
    <source>
        <strain evidence="3 5">GUT187T</strain>
    </source>
</reference>
<dbReference type="KEGG" id="srq:SR187_2560"/>
<evidence type="ECO:0000256" key="1">
    <source>
        <dbReference type="ARBA" id="ARBA00004196"/>
    </source>
</evidence>
<sequence>MKKYLVLLAATGLTLSLGACRASENSKNGSQNYPEKVAVAKVVYYDMDGKTELEKKEAKSTKEALEYMPQKEGYEFEGWYVKPDLSKKLVEGIELQSDMKLYAGFSKYQEDVRSFVILGNGKSEVLKSSNWGAVITDAHKMIKEDAKNSNLYKLTVKLEEGDEFQFAINGKWENQRGYGYLTTAEKDGVSYFKNSGGLGDVAIKRANIKVAKSGTYTFILKTHPAEDTYAKEDPKYSELKKETFNTNPFDSITWEFIEN</sequence>
<dbReference type="EMBL" id="JAVIBX010000005">
    <property type="protein sequence ID" value="MDQ8832647.1"/>
    <property type="molecule type" value="Genomic_DNA"/>
</dbReference>
<feature type="signal peptide" evidence="2">
    <location>
        <begin position="1"/>
        <end position="21"/>
    </location>
</feature>
<feature type="chain" id="PRO_5039453271" evidence="2">
    <location>
        <begin position="22"/>
        <end position="259"/>
    </location>
</feature>